<evidence type="ECO:0000313" key="1">
    <source>
        <dbReference type="EMBL" id="EKC21153.1"/>
    </source>
</evidence>
<name>K1PHW7_MAGGI</name>
<dbReference type="HOGENOM" id="CLU_604472_0_0_1"/>
<dbReference type="EMBL" id="JH815763">
    <property type="protein sequence ID" value="EKC21153.1"/>
    <property type="molecule type" value="Genomic_DNA"/>
</dbReference>
<protein>
    <submittedName>
        <fullName evidence="1">Uncharacterized protein</fullName>
    </submittedName>
</protein>
<reference evidence="1" key="1">
    <citation type="journal article" date="2012" name="Nature">
        <title>The oyster genome reveals stress adaptation and complexity of shell formation.</title>
        <authorList>
            <person name="Zhang G."/>
            <person name="Fang X."/>
            <person name="Guo X."/>
            <person name="Li L."/>
            <person name="Luo R."/>
            <person name="Xu F."/>
            <person name="Yang P."/>
            <person name="Zhang L."/>
            <person name="Wang X."/>
            <person name="Qi H."/>
            <person name="Xiong Z."/>
            <person name="Que H."/>
            <person name="Xie Y."/>
            <person name="Holland P.W."/>
            <person name="Paps J."/>
            <person name="Zhu Y."/>
            <person name="Wu F."/>
            <person name="Chen Y."/>
            <person name="Wang J."/>
            <person name="Peng C."/>
            <person name="Meng J."/>
            <person name="Yang L."/>
            <person name="Liu J."/>
            <person name="Wen B."/>
            <person name="Zhang N."/>
            <person name="Huang Z."/>
            <person name="Zhu Q."/>
            <person name="Feng Y."/>
            <person name="Mount A."/>
            <person name="Hedgecock D."/>
            <person name="Xu Z."/>
            <person name="Liu Y."/>
            <person name="Domazet-Loso T."/>
            <person name="Du Y."/>
            <person name="Sun X."/>
            <person name="Zhang S."/>
            <person name="Liu B."/>
            <person name="Cheng P."/>
            <person name="Jiang X."/>
            <person name="Li J."/>
            <person name="Fan D."/>
            <person name="Wang W."/>
            <person name="Fu W."/>
            <person name="Wang T."/>
            <person name="Wang B."/>
            <person name="Zhang J."/>
            <person name="Peng Z."/>
            <person name="Li Y."/>
            <person name="Li N."/>
            <person name="Wang J."/>
            <person name="Chen M."/>
            <person name="He Y."/>
            <person name="Tan F."/>
            <person name="Song X."/>
            <person name="Zheng Q."/>
            <person name="Huang R."/>
            <person name="Yang H."/>
            <person name="Du X."/>
            <person name="Chen L."/>
            <person name="Yang M."/>
            <person name="Gaffney P.M."/>
            <person name="Wang S."/>
            <person name="Luo L."/>
            <person name="She Z."/>
            <person name="Ming Y."/>
            <person name="Huang W."/>
            <person name="Zhang S."/>
            <person name="Huang B."/>
            <person name="Zhang Y."/>
            <person name="Qu T."/>
            <person name="Ni P."/>
            <person name="Miao G."/>
            <person name="Wang J."/>
            <person name="Wang Q."/>
            <person name="Steinberg C.E."/>
            <person name="Wang H."/>
            <person name="Li N."/>
            <person name="Qian L."/>
            <person name="Zhang G."/>
            <person name="Li Y."/>
            <person name="Yang H."/>
            <person name="Liu X."/>
            <person name="Wang J."/>
            <person name="Yin Y."/>
            <person name="Wang J."/>
        </authorList>
    </citation>
    <scope>NUCLEOTIDE SEQUENCE [LARGE SCALE GENOMIC DNA]</scope>
    <source>
        <strain evidence="1">05x7-T-G4-1.051#20</strain>
    </source>
</reference>
<organism evidence="1">
    <name type="scientific">Magallana gigas</name>
    <name type="common">Pacific oyster</name>
    <name type="synonym">Crassostrea gigas</name>
    <dbReference type="NCBI Taxonomy" id="29159"/>
    <lineage>
        <taxon>Eukaryota</taxon>
        <taxon>Metazoa</taxon>
        <taxon>Spiralia</taxon>
        <taxon>Lophotrochozoa</taxon>
        <taxon>Mollusca</taxon>
        <taxon>Bivalvia</taxon>
        <taxon>Autobranchia</taxon>
        <taxon>Pteriomorphia</taxon>
        <taxon>Ostreida</taxon>
        <taxon>Ostreoidea</taxon>
        <taxon>Ostreidae</taxon>
        <taxon>Magallana</taxon>
    </lineage>
</organism>
<dbReference type="InParanoid" id="K1PHW7"/>
<dbReference type="AlphaFoldDB" id="K1PHW7"/>
<accession>K1PHW7</accession>
<gene>
    <name evidence="1" type="ORF">CGI_10004486</name>
</gene>
<proteinExistence type="predicted"/>
<sequence>MIFSLMIANSVLCLIVAHLSCHGSQAAFSFLVVMQTIAHVTKSVLVAMVIFTKEARELPYTSILTMFFLIFMMIKVLLLEVPIDIPKKQLTINVSLMCVSVLLNANPVLFILGSYLFKVQASAADAMGICFIICGMLIIATCILHLPNEVKMKQFGILGVVTGVIVILFQPDVSFTANGIFQCSEVISIMCMIVIMYTDSVQSFPHIVIASVLVGITPGIRAALYTSEYIPLHEKDNKEIPYLPLVGNITTITSFFFLCLLGPATGLLYDIWCCGSSVILMCLQKDMKTIYNLKDSNHTTPTKLTAVAVLVLSSVCRSDLWHSSSWTFVRSCLEIGLILGTTPIYYVLWGVLWKSTVLLPEPSRSTKRSADTVNLRQGFTETAERRVERDYIELWLEYTAVITDIQRPGVQTGHVRAPVQVIVNLKQGNVTGKCPSTLHDKQMRLISIDDNMH</sequence>